<sequence length="63" mass="7010">MGMLVTTTLISRCARGGTMCLYMRSHGTCLPLLDSTESGIEARFWMPSGKFDYHPVTAFLRPP</sequence>
<dbReference type="AlphaFoldDB" id="A0A453JIL6"/>
<reference evidence="2" key="2">
    <citation type="journal article" date="2017" name="Nat. Plants">
        <title>The Aegilops tauschii genome reveals multiple impacts of transposons.</title>
        <authorList>
            <person name="Zhao G."/>
            <person name="Zou C."/>
            <person name="Li K."/>
            <person name="Wang K."/>
            <person name="Li T."/>
            <person name="Gao L."/>
            <person name="Zhang X."/>
            <person name="Wang H."/>
            <person name="Yang Z."/>
            <person name="Liu X."/>
            <person name="Jiang W."/>
            <person name="Mao L."/>
            <person name="Kong X."/>
            <person name="Jiao Y."/>
            <person name="Jia J."/>
        </authorList>
    </citation>
    <scope>NUCLEOTIDE SEQUENCE [LARGE SCALE GENOMIC DNA]</scope>
    <source>
        <strain evidence="2">cv. AL8/78</strain>
    </source>
</reference>
<dbReference type="Gramene" id="AET5Gv20056800.1">
    <property type="protein sequence ID" value="AET5Gv20056800.1"/>
    <property type="gene ID" value="AET5Gv20056800"/>
</dbReference>
<reference evidence="1" key="3">
    <citation type="journal article" date="2017" name="Nature">
        <title>Genome sequence of the progenitor of the wheat D genome Aegilops tauschii.</title>
        <authorList>
            <person name="Luo M.C."/>
            <person name="Gu Y.Q."/>
            <person name="Puiu D."/>
            <person name="Wang H."/>
            <person name="Twardziok S.O."/>
            <person name="Deal K.R."/>
            <person name="Huo N."/>
            <person name="Zhu T."/>
            <person name="Wang L."/>
            <person name="Wang Y."/>
            <person name="McGuire P.E."/>
            <person name="Liu S."/>
            <person name="Long H."/>
            <person name="Ramasamy R.K."/>
            <person name="Rodriguez J.C."/>
            <person name="Van S.L."/>
            <person name="Yuan L."/>
            <person name="Wang Z."/>
            <person name="Xia Z."/>
            <person name="Xiao L."/>
            <person name="Anderson O.D."/>
            <person name="Ouyang S."/>
            <person name="Liang Y."/>
            <person name="Zimin A.V."/>
            <person name="Pertea G."/>
            <person name="Qi P."/>
            <person name="Bennetzen J.L."/>
            <person name="Dai X."/>
            <person name="Dawson M.W."/>
            <person name="Muller H.G."/>
            <person name="Kugler K."/>
            <person name="Rivarola-Duarte L."/>
            <person name="Spannagl M."/>
            <person name="Mayer K.F.X."/>
            <person name="Lu F.H."/>
            <person name="Bevan M.W."/>
            <person name="Leroy P."/>
            <person name="Li P."/>
            <person name="You F.M."/>
            <person name="Sun Q."/>
            <person name="Liu Z."/>
            <person name="Lyons E."/>
            <person name="Wicker T."/>
            <person name="Salzberg S.L."/>
            <person name="Devos K.M."/>
            <person name="Dvorak J."/>
        </authorList>
    </citation>
    <scope>NUCLEOTIDE SEQUENCE [LARGE SCALE GENOMIC DNA]</scope>
    <source>
        <strain evidence="1">cv. AL8/78</strain>
    </source>
</reference>
<reference evidence="1" key="4">
    <citation type="submission" date="2019-03" db="UniProtKB">
        <authorList>
            <consortium name="EnsemblPlants"/>
        </authorList>
    </citation>
    <scope>IDENTIFICATION</scope>
</reference>
<accession>A0A453JIL6</accession>
<proteinExistence type="predicted"/>
<organism evidence="1 2">
    <name type="scientific">Aegilops tauschii subsp. strangulata</name>
    <name type="common">Goatgrass</name>
    <dbReference type="NCBI Taxonomy" id="200361"/>
    <lineage>
        <taxon>Eukaryota</taxon>
        <taxon>Viridiplantae</taxon>
        <taxon>Streptophyta</taxon>
        <taxon>Embryophyta</taxon>
        <taxon>Tracheophyta</taxon>
        <taxon>Spermatophyta</taxon>
        <taxon>Magnoliopsida</taxon>
        <taxon>Liliopsida</taxon>
        <taxon>Poales</taxon>
        <taxon>Poaceae</taxon>
        <taxon>BOP clade</taxon>
        <taxon>Pooideae</taxon>
        <taxon>Triticodae</taxon>
        <taxon>Triticeae</taxon>
        <taxon>Triticinae</taxon>
        <taxon>Aegilops</taxon>
    </lineage>
</organism>
<evidence type="ECO:0000313" key="1">
    <source>
        <dbReference type="EnsemblPlants" id="AET5Gv20056800.1"/>
    </source>
</evidence>
<reference evidence="2" key="1">
    <citation type="journal article" date="2014" name="Science">
        <title>Ancient hybridizations among the ancestral genomes of bread wheat.</title>
        <authorList>
            <consortium name="International Wheat Genome Sequencing Consortium,"/>
            <person name="Marcussen T."/>
            <person name="Sandve S.R."/>
            <person name="Heier L."/>
            <person name="Spannagl M."/>
            <person name="Pfeifer M."/>
            <person name="Jakobsen K.S."/>
            <person name="Wulff B.B."/>
            <person name="Steuernagel B."/>
            <person name="Mayer K.F."/>
            <person name="Olsen O.A."/>
        </authorList>
    </citation>
    <scope>NUCLEOTIDE SEQUENCE [LARGE SCALE GENOMIC DNA]</scope>
    <source>
        <strain evidence="2">cv. AL8/78</strain>
    </source>
</reference>
<protein>
    <submittedName>
        <fullName evidence="1">Uncharacterized protein</fullName>
    </submittedName>
</protein>
<keyword evidence="2" id="KW-1185">Reference proteome</keyword>
<evidence type="ECO:0000313" key="2">
    <source>
        <dbReference type="Proteomes" id="UP000015105"/>
    </source>
</evidence>
<dbReference type="EnsemblPlants" id="AET5Gv20056800.1">
    <property type="protein sequence ID" value="AET5Gv20056800.1"/>
    <property type="gene ID" value="AET5Gv20056800"/>
</dbReference>
<dbReference type="Proteomes" id="UP000015105">
    <property type="component" value="Chromosome 5D"/>
</dbReference>
<reference evidence="1" key="5">
    <citation type="journal article" date="2021" name="G3 (Bethesda)">
        <title>Aegilops tauschii genome assembly Aet v5.0 features greater sequence contiguity and improved annotation.</title>
        <authorList>
            <person name="Wang L."/>
            <person name="Zhu T."/>
            <person name="Rodriguez J.C."/>
            <person name="Deal K.R."/>
            <person name="Dubcovsky J."/>
            <person name="McGuire P.E."/>
            <person name="Lux T."/>
            <person name="Spannagl M."/>
            <person name="Mayer K.F.X."/>
            <person name="Baldrich P."/>
            <person name="Meyers B.C."/>
            <person name="Huo N."/>
            <person name="Gu Y.Q."/>
            <person name="Zhou H."/>
            <person name="Devos K.M."/>
            <person name="Bennetzen J.L."/>
            <person name="Unver T."/>
            <person name="Budak H."/>
            <person name="Gulick P.J."/>
            <person name="Galiba G."/>
            <person name="Kalapos B."/>
            <person name="Nelson D.R."/>
            <person name="Li P."/>
            <person name="You F.M."/>
            <person name="Luo M.C."/>
            <person name="Dvorak J."/>
        </authorList>
    </citation>
    <scope>NUCLEOTIDE SEQUENCE [LARGE SCALE GENOMIC DNA]</scope>
    <source>
        <strain evidence="1">cv. AL8/78</strain>
    </source>
</reference>
<name>A0A453JIL6_AEGTS</name>